<accession>A0AAD4YU12</accession>
<proteinExistence type="inferred from homology"/>
<organism evidence="25 26">
    <name type="scientific">Prunus dulcis</name>
    <name type="common">Almond</name>
    <name type="synonym">Amygdalus dulcis</name>
    <dbReference type="NCBI Taxonomy" id="3755"/>
    <lineage>
        <taxon>Eukaryota</taxon>
        <taxon>Viridiplantae</taxon>
        <taxon>Streptophyta</taxon>
        <taxon>Embryophyta</taxon>
        <taxon>Tracheophyta</taxon>
        <taxon>Spermatophyta</taxon>
        <taxon>Magnoliopsida</taxon>
        <taxon>eudicotyledons</taxon>
        <taxon>Gunneridae</taxon>
        <taxon>Pentapetalae</taxon>
        <taxon>rosids</taxon>
        <taxon>fabids</taxon>
        <taxon>Rosales</taxon>
        <taxon>Rosaceae</taxon>
        <taxon>Amygdaloideae</taxon>
        <taxon>Amygdaleae</taxon>
        <taxon>Prunus</taxon>
    </lineage>
</organism>
<keyword evidence="11 20" id="KW-1133">Transmembrane helix</keyword>
<evidence type="ECO:0000256" key="8">
    <source>
        <dbReference type="ARBA" id="ARBA00022741"/>
    </source>
</evidence>
<evidence type="ECO:0000256" key="14">
    <source>
        <dbReference type="ARBA" id="ARBA00023170"/>
    </source>
</evidence>
<keyword evidence="7" id="KW-0430">Lectin</keyword>
<feature type="chain" id="PRO_5042067791" description="Receptor-like serine/threonine-protein kinase" evidence="21">
    <location>
        <begin position="32"/>
        <end position="802"/>
    </location>
</feature>
<comment type="similarity">
    <text evidence="18">Belongs to the protein kinase superfamily. Ser/Thr protein kinase family.</text>
</comment>
<feature type="domain" description="Bulb-type lectin" evidence="23">
    <location>
        <begin position="25"/>
        <end position="153"/>
    </location>
</feature>
<evidence type="ECO:0000256" key="20">
    <source>
        <dbReference type="SAM" id="Phobius"/>
    </source>
</evidence>
<dbReference type="InterPro" id="IPR003609">
    <property type="entry name" value="Pan_app"/>
</dbReference>
<keyword evidence="12 20" id="KW-0472">Membrane</keyword>
<dbReference type="SMART" id="SM00220">
    <property type="entry name" value="S_TKc"/>
    <property type="match status" value="1"/>
</dbReference>
<dbReference type="SUPFAM" id="SSF51110">
    <property type="entry name" value="alpha-D-mannose-specific plant lectins"/>
    <property type="match status" value="2"/>
</dbReference>
<dbReference type="Pfam" id="PF08276">
    <property type="entry name" value="PAN_2"/>
    <property type="match status" value="1"/>
</dbReference>
<evidence type="ECO:0000256" key="5">
    <source>
        <dbReference type="ARBA" id="ARBA00022692"/>
    </source>
</evidence>
<keyword evidence="26" id="KW-1185">Reference proteome</keyword>
<keyword evidence="8 18" id="KW-0547">Nucleotide-binding</keyword>
<comment type="catalytic activity">
    <reaction evidence="16 18">
        <text>L-threonyl-[protein] + ATP = O-phospho-L-threonyl-[protein] + ADP + H(+)</text>
        <dbReference type="Rhea" id="RHEA:46608"/>
        <dbReference type="Rhea" id="RHEA-COMP:11060"/>
        <dbReference type="Rhea" id="RHEA-COMP:11605"/>
        <dbReference type="ChEBI" id="CHEBI:15378"/>
        <dbReference type="ChEBI" id="CHEBI:30013"/>
        <dbReference type="ChEBI" id="CHEBI:30616"/>
        <dbReference type="ChEBI" id="CHEBI:61977"/>
        <dbReference type="ChEBI" id="CHEBI:456216"/>
        <dbReference type="EC" id="2.7.11.1"/>
    </reaction>
</comment>
<dbReference type="InterPro" id="IPR024171">
    <property type="entry name" value="SRK-like_kinase"/>
</dbReference>
<keyword evidence="9 18" id="KW-0418">Kinase</keyword>
<dbReference type="PANTHER" id="PTHR47976">
    <property type="entry name" value="G-TYPE LECTIN S-RECEPTOR-LIKE SERINE/THREONINE-PROTEIN KINASE SD2-5"/>
    <property type="match status" value="1"/>
</dbReference>
<evidence type="ECO:0000259" key="22">
    <source>
        <dbReference type="PROSITE" id="PS50011"/>
    </source>
</evidence>
<keyword evidence="5 20" id="KW-0812">Transmembrane</keyword>
<dbReference type="GO" id="GO:0030246">
    <property type="term" value="F:carbohydrate binding"/>
    <property type="evidence" value="ECO:0007669"/>
    <property type="project" value="UniProtKB-KW"/>
</dbReference>
<dbReference type="PROSITE" id="PS50927">
    <property type="entry name" value="BULB_LECTIN"/>
    <property type="match status" value="1"/>
</dbReference>
<evidence type="ECO:0000256" key="1">
    <source>
        <dbReference type="ARBA" id="ARBA00004479"/>
    </source>
</evidence>
<dbReference type="InterPro" id="IPR008271">
    <property type="entry name" value="Ser/Thr_kinase_AS"/>
</dbReference>
<feature type="domain" description="Protein kinase" evidence="22">
    <location>
        <begin position="511"/>
        <end position="786"/>
    </location>
</feature>
<evidence type="ECO:0000256" key="6">
    <source>
        <dbReference type="ARBA" id="ARBA00022729"/>
    </source>
</evidence>
<evidence type="ECO:0000256" key="16">
    <source>
        <dbReference type="ARBA" id="ARBA00047899"/>
    </source>
</evidence>
<evidence type="ECO:0000256" key="4">
    <source>
        <dbReference type="ARBA" id="ARBA00022679"/>
    </source>
</evidence>
<keyword evidence="2 18" id="KW-0723">Serine/threonine-protein kinase</keyword>
<comment type="catalytic activity">
    <reaction evidence="17 18">
        <text>L-seryl-[protein] + ATP = O-phospho-L-seryl-[protein] + ADP + H(+)</text>
        <dbReference type="Rhea" id="RHEA:17989"/>
        <dbReference type="Rhea" id="RHEA-COMP:9863"/>
        <dbReference type="Rhea" id="RHEA-COMP:11604"/>
        <dbReference type="ChEBI" id="CHEBI:15378"/>
        <dbReference type="ChEBI" id="CHEBI:29999"/>
        <dbReference type="ChEBI" id="CHEBI:30616"/>
        <dbReference type="ChEBI" id="CHEBI:83421"/>
        <dbReference type="ChEBI" id="CHEBI:456216"/>
        <dbReference type="EC" id="2.7.11.1"/>
    </reaction>
</comment>
<dbReference type="PROSITE" id="PS50948">
    <property type="entry name" value="PAN"/>
    <property type="match status" value="1"/>
</dbReference>
<evidence type="ECO:0000256" key="19">
    <source>
        <dbReference type="PROSITE-ProRule" id="PRU10141"/>
    </source>
</evidence>
<dbReference type="PROSITE" id="PS00108">
    <property type="entry name" value="PROTEIN_KINASE_ST"/>
    <property type="match status" value="1"/>
</dbReference>
<dbReference type="CDD" id="cd01098">
    <property type="entry name" value="PAN_AP_plant"/>
    <property type="match status" value="1"/>
</dbReference>
<keyword evidence="6 21" id="KW-0732">Signal</keyword>
<dbReference type="SUPFAM" id="SSF56112">
    <property type="entry name" value="Protein kinase-like (PK-like)"/>
    <property type="match status" value="1"/>
</dbReference>
<evidence type="ECO:0000256" key="7">
    <source>
        <dbReference type="ARBA" id="ARBA00022734"/>
    </source>
</evidence>
<evidence type="ECO:0000256" key="18">
    <source>
        <dbReference type="PIRNR" id="PIRNR000641"/>
    </source>
</evidence>
<dbReference type="InterPro" id="IPR011009">
    <property type="entry name" value="Kinase-like_dom_sf"/>
</dbReference>
<dbReference type="SMART" id="SM00108">
    <property type="entry name" value="B_lectin"/>
    <property type="match status" value="1"/>
</dbReference>
<dbReference type="Gene3D" id="1.10.510.10">
    <property type="entry name" value="Transferase(Phosphotransferase) domain 1"/>
    <property type="match status" value="1"/>
</dbReference>
<dbReference type="InterPro" id="IPR000719">
    <property type="entry name" value="Prot_kinase_dom"/>
</dbReference>
<dbReference type="Gene3D" id="3.30.200.20">
    <property type="entry name" value="Phosphorylase Kinase, domain 1"/>
    <property type="match status" value="1"/>
</dbReference>
<dbReference type="EC" id="2.7.11.1" evidence="18"/>
<evidence type="ECO:0000256" key="15">
    <source>
        <dbReference type="ARBA" id="ARBA00023180"/>
    </source>
</evidence>
<evidence type="ECO:0000256" key="17">
    <source>
        <dbReference type="ARBA" id="ARBA00048679"/>
    </source>
</evidence>
<dbReference type="GO" id="GO:0016020">
    <property type="term" value="C:membrane"/>
    <property type="evidence" value="ECO:0007669"/>
    <property type="project" value="UniProtKB-SubCell"/>
</dbReference>
<comment type="caution">
    <text evidence="25">The sequence shown here is derived from an EMBL/GenBank/DDBJ whole genome shotgun (WGS) entry which is preliminary data.</text>
</comment>
<dbReference type="InterPro" id="IPR017441">
    <property type="entry name" value="Protein_kinase_ATP_BS"/>
</dbReference>
<feature type="binding site" evidence="19">
    <location>
        <position position="542"/>
    </location>
    <ligand>
        <name>ATP</name>
        <dbReference type="ChEBI" id="CHEBI:30616"/>
    </ligand>
</feature>
<dbReference type="FunFam" id="3.30.200.20:FF:000059">
    <property type="entry name" value="S-receptor-like serine/threonine-protein kinase"/>
    <property type="match status" value="1"/>
</dbReference>
<dbReference type="EMBL" id="JAJFAZ020000006">
    <property type="protein sequence ID" value="KAI5321279.1"/>
    <property type="molecule type" value="Genomic_DNA"/>
</dbReference>
<dbReference type="Proteomes" id="UP001054821">
    <property type="component" value="Chromosome 6"/>
</dbReference>
<feature type="signal peptide" evidence="21">
    <location>
        <begin position="1"/>
        <end position="31"/>
    </location>
</feature>
<feature type="transmembrane region" description="Helical" evidence="20">
    <location>
        <begin position="453"/>
        <end position="479"/>
    </location>
</feature>
<evidence type="ECO:0000313" key="25">
    <source>
        <dbReference type="EMBL" id="KAI5321279.1"/>
    </source>
</evidence>
<dbReference type="PANTHER" id="PTHR47976:SF108">
    <property type="entry name" value="G-TYPE LECTIN S-RECEPTOR-LIKE SERINE_THREONINE-PROTEIN KINASE LECRK1"/>
    <property type="match status" value="1"/>
</dbReference>
<dbReference type="Pfam" id="PF01453">
    <property type="entry name" value="B_lectin"/>
    <property type="match status" value="1"/>
</dbReference>
<sequence length="802" mass="89979">MLLGTMAFELAYAFCFLLMQLPFSTIAQTDGKNISLGSSLTALDNKSFWASPSGEFAFGFQEIGKYGFLLAIWFNKVPERTIVWSANGDNLVQKGSTVELTSAGQFRLSDITTGKQIWVASSYGTGVVYAAMLDTGNFVLANRNSIHLWASFDQPTDTILPTQTLSQNSRLFARYTASNYSRGRFQLTLESDGNLRLYTTLFPLDSINSPYWSTNIKDSGVELMFNQSGSIYLTASNGSILTMVSDEIVSMQDFYQRATLDYDGVFRHYVCPKSTGSSVRSWNMAWSTLSSKPKDICMSIFQDKCVGACGFNSICTQDQGPICQCPYGYTDMDPADVWKGCKPNFVPQSCGEASSPEAHLFYFAEMQNTNWPVTEYNYFQPATEDWCRQACLADCFCAVANYRDGQCWLKGSPLFNGRIEPGSGIKALIKVRNESSTLISGDRDSKKKDNSTLILVGSLLLSSSGFLNILLLLITYLLVSRMYCGRAKVIQPYLVMNLKYFTYEELEEATNGFKEELGRGAFATVFKGVLRSSDNGKYVAVKRLDNMVKDNELEFKAEISSIGKTNHKNLVQLLGFCNEGQHRILVYEFMSNGSLAGFLFGESMPNWYKRRQIALGIARGLLYLHEDCSSQIIHCDIKPQNILLDDSIGARISDFGLAKLLKMDQTHTTTGIRGTKGYVAPEWFKNFPITLKVDVYSYGILLLGIVCCRRNFEQQAEDEDQMILADWAYDCYEQKKLHLLFKNDDEAMEDMKTMEKYVMIAIWCIQEDPSLRPTTKKLTLMLEGTVEVSIPPNPSSFTSSIM</sequence>
<dbReference type="GO" id="GO:0004674">
    <property type="term" value="F:protein serine/threonine kinase activity"/>
    <property type="evidence" value="ECO:0007669"/>
    <property type="project" value="UniProtKB-KW"/>
</dbReference>
<evidence type="ECO:0000256" key="13">
    <source>
        <dbReference type="ARBA" id="ARBA00023157"/>
    </source>
</evidence>
<dbReference type="AlphaFoldDB" id="A0AAD4YU12"/>
<keyword evidence="14" id="KW-0675">Receptor</keyword>
<comment type="subcellular location">
    <subcellularLocation>
        <location evidence="1">Membrane</location>
        <topology evidence="1">Single-pass type I membrane protein</topology>
    </subcellularLocation>
</comment>
<evidence type="ECO:0000313" key="26">
    <source>
        <dbReference type="Proteomes" id="UP001054821"/>
    </source>
</evidence>
<dbReference type="InterPro" id="IPR036426">
    <property type="entry name" value="Bulb-type_lectin_dom_sf"/>
</dbReference>
<dbReference type="InterPro" id="IPR051343">
    <property type="entry name" value="G-type_lectin_kinases/EP1-like"/>
</dbReference>
<dbReference type="FunFam" id="1.10.510.10:FF:000237">
    <property type="entry name" value="G-type lectin S-receptor-like serine/threonine-protein kinase"/>
    <property type="match status" value="1"/>
</dbReference>
<evidence type="ECO:0000256" key="11">
    <source>
        <dbReference type="ARBA" id="ARBA00022989"/>
    </source>
</evidence>
<evidence type="ECO:0000256" key="12">
    <source>
        <dbReference type="ARBA" id="ARBA00023136"/>
    </source>
</evidence>
<evidence type="ECO:0000259" key="24">
    <source>
        <dbReference type="PROSITE" id="PS50948"/>
    </source>
</evidence>
<evidence type="ECO:0000256" key="9">
    <source>
        <dbReference type="ARBA" id="ARBA00022777"/>
    </source>
</evidence>
<evidence type="ECO:0000256" key="21">
    <source>
        <dbReference type="SAM" id="SignalP"/>
    </source>
</evidence>
<gene>
    <name evidence="25" type="ORF">L3X38_030350</name>
</gene>
<dbReference type="GO" id="GO:0005524">
    <property type="term" value="F:ATP binding"/>
    <property type="evidence" value="ECO:0007669"/>
    <property type="project" value="UniProtKB-UniRule"/>
</dbReference>
<protein>
    <recommendedName>
        <fullName evidence="18">Receptor-like serine/threonine-protein kinase</fullName>
        <ecNumber evidence="18">2.7.11.1</ecNumber>
    </recommendedName>
</protein>
<feature type="domain" description="Apple" evidence="24">
    <location>
        <begin position="350"/>
        <end position="432"/>
    </location>
</feature>
<reference evidence="25 26" key="1">
    <citation type="journal article" date="2022" name="G3 (Bethesda)">
        <title>Whole-genome sequence and methylome profiling of the almond [Prunus dulcis (Mill.) D.A. Webb] cultivar 'Nonpareil'.</title>
        <authorList>
            <person name="D'Amico-Willman K.M."/>
            <person name="Ouma W.Z."/>
            <person name="Meulia T."/>
            <person name="Sideli G.M."/>
            <person name="Gradziel T.M."/>
            <person name="Fresnedo-Ramirez J."/>
        </authorList>
    </citation>
    <scope>NUCLEOTIDE SEQUENCE [LARGE SCALE GENOMIC DNA]</scope>
    <source>
        <strain evidence="25">Clone GOH B32 T37-40</strain>
    </source>
</reference>
<evidence type="ECO:0000259" key="23">
    <source>
        <dbReference type="PROSITE" id="PS50927"/>
    </source>
</evidence>
<keyword evidence="3" id="KW-0245">EGF-like domain</keyword>
<keyword evidence="13" id="KW-1015">Disulfide bond</keyword>
<dbReference type="Pfam" id="PF00069">
    <property type="entry name" value="Pkinase"/>
    <property type="match status" value="1"/>
</dbReference>
<keyword evidence="4 18" id="KW-0808">Transferase</keyword>
<dbReference type="Gene3D" id="2.90.10.10">
    <property type="entry name" value="Bulb-type lectin domain"/>
    <property type="match status" value="2"/>
</dbReference>
<evidence type="ECO:0000256" key="2">
    <source>
        <dbReference type="ARBA" id="ARBA00022527"/>
    </source>
</evidence>
<keyword evidence="10 18" id="KW-0067">ATP-binding</keyword>
<dbReference type="PIRSF" id="PIRSF000641">
    <property type="entry name" value="SRK"/>
    <property type="match status" value="1"/>
</dbReference>
<dbReference type="PROSITE" id="PS00107">
    <property type="entry name" value="PROTEIN_KINASE_ATP"/>
    <property type="match status" value="1"/>
</dbReference>
<dbReference type="FunFam" id="2.90.10.10:FF:000013">
    <property type="entry name" value="G-type lectin S-receptor-like serine/threonine-protein kinase LECRK1"/>
    <property type="match status" value="1"/>
</dbReference>
<dbReference type="PROSITE" id="PS50011">
    <property type="entry name" value="PROTEIN_KINASE_DOM"/>
    <property type="match status" value="1"/>
</dbReference>
<evidence type="ECO:0000256" key="3">
    <source>
        <dbReference type="ARBA" id="ARBA00022536"/>
    </source>
</evidence>
<evidence type="ECO:0000256" key="10">
    <source>
        <dbReference type="ARBA" id="ARBA00022840"/>
    </source>
</evidence>
<keyword evidence="15" id="KW-0325">Glycoprotein</keyword>
<name>A0AAD4YU12_PRUDU</name>
<dbReference type="InterPro" id="IPR001480">
    <property type="entry name" value="Bulb-type_lectin_dom"/>
</dbReference>